<evidence type="ECO:0000259" key="2">
    <source>
        <dbReference type="Pfam" id="PF03756"/>
    </source>
</evidence>
<dbReference type="InterPro" id="IPR047757">
    <property type="entry name" value="AfsA-like"/>
</dbReference>
<evidence type="ECO:0000313" key="3">
    <source>
        <dbReference type="EMBL" id="CBY91990.1"/>
    </source>
</evidence>
<protein>
    <submittedName>
        <fullName evidence="3">Putative gamma-butyrolactone biosynthesis enzyme</fullName>
    </submittedName>
</protein>
<organism evidence="3">
    <name type="scientific">Streptomyces tsukubensis</name>
    <dbReference type="NCBI Taxonomy" id="83656"/>
    <lineage>
        <taxon>Bacteria</taxon>
        <taxon>Bacillati</taxon>
        <taxon>Actinomycetota</taxon>
        <taxon>Actinomycetes</taxon>
        <taxon>Kitasatosporales</taxon>
        <taxon>Streptomycetaceae</taxon>
        <taxon>Streptomyces</taxon>
    </lineage>
</organism>
<dbReference type="GO" id="GO:0016740">
    <property type="term" value="F:transferase activity"/>
    <property type="evidence" value="ECO:0007669"/>
    <property type="project" value="InterPro"/>
</dbReference>
<dbReference type="Pfam" id="PF03756">
    <property type="entry name" value="AfsA"/>
    <property type="match status" value="1"/>
</dbReference>
<reference evidence="3" key="2">
    <citation type="journal article" date="2014" name="Appl. Microbiol. Biotechnol.">
        <title>The gamma-butyrolactone receptors BulR1 and BulR2 of Streptomyces tsukubaensis: tacrolimus (FK506) and butyrolactone synthetases production control.</title>
        <authorList>
            <person name="Salehi-Najafabadi Z."/>
            <person name="Barreiro C."/>
            <person name="Rodriguez-Garcia A."/>
            <person name="Cruz A."/>
            <person name="Lopez G.E."/>
            <person name="Martin J.F."/>
        </authorList>
    </citation>
    <scope>NUCLEOTIDE SEQUENCE</scope>
    <source>
        <strain evidence="3">NRRL 18488</strain>
    </source>
</reference>
<gene>
    <name evidence="3" type="primary">tsuS2</name>
</gene>
<proteinExistence type="predicted"/>
<accession>W0U0H6</accession>
<dbReference type="EMBL" id="FR773992">
    <property type="protein sequence ID" value="CBY91990.1"/>
    <property type="molecule type" value="Genomic_DNA"/>
</dbReference>
<dbReference type="InterPro" id="IPR005509">
    <property type="entry name" value="AfsA_hotdog_dom"/>
</dbReference>
<dbReference type="NCBIfam" id="NF041195">
    <property type="entry name" value="ScbA_BarX_GamBu"/>
    <property type="match status" value="1"/>
</dbReference>
<name>W0U0H6_9ACTN</name>
<evidence type="ECO:0000256" key="1">
    <source>
        <dbReference type="SAM" id="MobiDB-lite"/>
    </source>
</evidence>
<feature type="region of interest" description="Disordered" evidence="1">
    <location>
        <begin position="205"/>
        <end position="225"/>
    </location>
</feature>
<dbReference type="AlphaFoldDB" id="W0U0H6"/>
<sequence length="350" mass="36431">MVCIFGLTGGRAPLVQATTAQGDSMSASTFRTDRALPGTAGTPGSAAVPPGARPAPDRPLTSIVPKELVHRTGVAEVMLTGWERVEGDHFTVTAQWPRGHSLFTTGGRYHPLIAAETIRQAGILLAHTEYGVPLDGPLPVEEIRVSTRPGLFGIGWTPATLELRVTVRPRHADDGTLTGLRAETEIRRDGRTAATGLSAVACVTAPEDERPPSRRPALRDGLPAAAPQAPLAPQAVGRLSPLDVVLSPTPRPDRWLLRTDTGHPVFTGRGGRIPDMVLLEAACQATAMTLGRPCTPLDIAAGFGPGTVPAGPCVIGARRLPAAGGTESVLVTGRLHGEPVFHSTVTAAAG</sequence>
<feature type="region of interest" description="Disordered" evidence="1">
    <location>
        <begin position="33"/>
        <end position="59"/>
    </location>
</feature>
<reference evidence="3" key="1">
    <citation type="submission" date="2011-01" db="EMBL/GenBank/DDBJ databases">
        <authorList>
            <person name="Salehi Najafabadi Z."/>
        </authorList>
    </citation>
    <scope>NUCLEOTIDE SEQUENCE</scope>
    <source>
        <strain evidence="3">NRRL 18488</strain>
    </source>
</reference>
<feature type="domain" description="A-factor biosynthesis hotdog" evidence="2">
    <location>
        <begin position="68"/>
        <end position="196"/>
    </location>
</feature>